<feature type="domain" description="DUF7136" evidence="2">
    <location>
        <begin position="37"/>
        <end position="106"/>
    </location>
</feature>
<evidence type="ECO:0000256" key="1">
    <source>
        <dbReference type="SAM" id="Phobius"/>
    </source>
</evidence>
<protein>
    <recommendedName>
        <fullName evidence="2">DUF7136 domain-containing protein</fullName>
    </recommendedName>
</protein>
<keyword evidence="1" id="KW-0812">Transmembrane</keyword>
<dbReference type="Proteomes" id="UP001610335">
    <property type="component" value="Unassembled WGS sequence"/>
</dbReference>
<evidence type="ECO:0000313" key="3">
    <source>
        <dbReference type="EMBL" id="KAL2830744.1"/>
    </source>
</evidence>
<sequence>MTCRQKEVTLLRNLNKVDLVFPRNETFTPTDAFPVSSYDPYFVYTYFTKFMTEGHWQPTLHLDWQSCNYDSFSNNLHCDMIKNSSGWSVHFTIENSAPKVDLVATANLPLPYWVDWHGGDTCAVVVSSTPYPSLCKGLNPPPNCPEDNESAVQQLVVVSLSCLLAAFGAFRFIGFILL</sequence>
<gene>
    <name evidence="3" type="ORF">BDW59DRAFT_169944</name>
</gene>
<name>A0ABR4ITX5_9EURO</name>
<dbReference type="Pfam" id="PF23584">
    <property type="entry name" value="DUF7136"/>
    <property type="match status" value="1"/>
</dbReference>
<proteinExistence type="predicted"/>
<accession>A0ABR4ITX5</accession>
<dbReference type="EMBL" id="JBFXLS010000011">
    <property type="protein sequence ID" value="KAL2830744.1"/>
    <property type="molecule type" value="Genomic_DNA"/>
</dbReference>
<evidence type="ECO:0000259" key="2">
    <source>
        <dbReference type="Pfam" id="PF23584"/>
    </source>
</evidence>
<evidence type="ECO:0000313" key="4">
    <source>
        <dbReference type="Proteomes" id="UP001610335"/>
    </source>
</evidence>
<organism evidence="3 4">
    <name type="scientific">Aspergillus cavernicola</name>
    <dbReference type="NCBI Taxonomy" id="176166"/>
    <lineage>
        <taxon>Eukaryota</taxon>
        <taxon>Fungi</taxon>
        <taxon>Dikarya</taxon>
        <taxon>Ascomycota</taxon>
        <taxon>Pezizomycotina</taxon>
        <taxon>Eurotiomycetes</taxon>
        <taxon>Eurotiomycetidae</taxon>
        <taxon>Eurotiales</taxon>
        <taxon>Aspergillaceae</taxon>
        <taxon>Aspergillus</taxon>
        <taxon>Aspergillus subgen. Nidulantes</taxon>
    </lineage>
</organism>
<keyword evidence="1" id="KW-1133">Transmembrane helix</keyword>
<dbReference type="InterPro" id="IPR055560">
    <property type="entry name" value="DUF7136"/>
</dbReference>
<keyword evidence="1" id="KW-0472">Membrane</keyword>
<keyword evidence="4" id="KW-1185">Reference proteome</keyword>
<reference evidence="3 4" key="1">
    <citation type="submission" date="2024-07" db="EMBL/GenBank/DDBJ databases">
        <title>Section-level genome sequencing and comparative genomics of Aspergillus sections Usti and Cavernicolus.</title>
        <authorList>
            <consortium name="Lawrence Berkeley National Laboratory"/>
            <person name="Nybo J.L."/>
            <person name="Vesth T.C."/>
            <person name="Theobald S."/>
            <person name="Frisvad J.C."/>
            <person name="Larsen T.O."/>
            <person name="Kjaerboelling I."/>
            <person name="Rothschild-Mancinelli K."/>
            <person name="Lyhne E.K."/>
            <person name="Kogle M.E."/>
            <person name="Barry K."/>
            <person name="Clum A."/>
            <person name="Na H."/>
            <person name="Ledsgaard L."/>
            <person name="Lin J."/>
            <person name="Lipzen A."/>
            <person name="Kuo A."/>
            <person name="Riley R."/>
            <person name="Mondo S."/>
            <person name="LaButti K."/>
            <person name="Haridas S."/>
            <person name="Pangalinan J."/>
            <person name="Salamov A.A."/>
            <person name="Simmons B.A."/>
            <person name="Magnuson J.K."/>
            <person name="Chen J."/>
            <person name="Drula E."/>
            <person name="Henrissat B."/>
            <person name="Wiebenga A."/>
            <person name="Lubbers R.J."/>
            <person name="Gomes A.C."/>
            <person name="Makela M.R."/>
            <person name="Stajich J."/>
            <person name="Grigoriev I.V."/>
            <person name="Mortensen U.H."/>
            <person name="De vries R.P."/>
            <person name="Baker S.E."/>
            <person name="Andersen M.R."/>
        </authorList>
    </citation>
    <scope>NUCLEOTIDE SEQUENCE [LARGE SCALE GENOMIC DNA]</scope>
    <source>
        <strain evidence="3 4">CBS 600.67</strain>
    </source>
</reference>
<feature type="transmembrane region" description="Helical" evidence="1">
    <location>
        <begin position="155"/>
        <end position="177"/>
    </location>
</feature>
<comment type="caution">
    <text evidence="3">The sequence shown here is derived from an EMBL/GenBank/DDBJ whole genome shotgun (WGS) entry which is preliminary data.</text>
</comment>